<comment type="caution">
    <text evidence="2">The sequence shown here is derived from an EMBL/GenBank/DDBJ whole genome shotgun (WGS) entry which is preliminary data.</text>
</comment>
<keyword evidence="3" id="KW-1185">Reference proteome</keyword>
<dbReference type="Proteomes" id="UP001595701">
    <property type="component" value="Unassembled WGS sequence"/>
</dbReference>
<evidence type="ECO:0000313" key="2">
    <source>
        <dbReference type="EMBL" id="MFC3572446.1"/>
    </source>
</evidence>
<proteinExistence type="predicted"/>
<sequence length="57" mass="6419">MDRLELGKQLSSASEQADQPQRSWWPLDALPEPIVDYTRAALEAISHGTLYTSMGWT</sequence>
<feature type="region of interest" description="Disordered" evidence="1">
    <location>
        <begin position="1"/>
        <end position="23"/>
    </location>
</feature>
<reference evidence="3" key="1">
    <citation type="journal article" date="2019" name="Int. J. Syst. Evol. Microbiol.">
        <title>The Global Catalogue of Microorganisms (GCM) 10K type strain sequencing project: providing services to taxonomists for standard genome sequencing and annotation.</title>
        <authorList>
            <consortium name="The Broad Institute Genomics Platform"/>
            <consortium name="The Broad Institute Genome Sequencing Center for Infectious Disease"/>
            <person name="Wu L."/>
            <person name="Ma J."/>
        </authorList>
    </citation>
    <scope>NUCLEOTIDE SEQUENCE [LARGE SCALE GENOMIC DNA]</scope>
    <source>
        <strain evidence="3">CGMCC 4.7035</strain>
    </source>
</reference>
<organism evidence="2 3">
    <name type="scientific">Streptomyces yaanensis</name>
    <dbReference type="NCBI Taxonomy" id="1142239"/>
    <lineage>
        <taxon>Bacteria</taxon>
        <taxon>Bacillati</taxon>
        <taxon>Actinomycetota</taxon>
        <taxon>Actinomycetes</taxon>
        <taxon>Kitasatosporales</taxon>
        <taxon>Streptomycetaceae</taxon>
        <taxon>Streptomyces</taxon>
    </lineage>
</organism>
<dbReference type="RefSeq" id="WP_310781414.1">
    <property type="nucleotide sequence ID" value="NZ_JBHRWR010000002.1"/>
</dbReference>
<protein>
    <submittedName>
        <fullName evidence="2">Uncharacterized protein</fullName>
    </submittedName>
</protein>
<evidence type="ECO:0000256" key="1">
    <source>
        <dbReference type="SAM" id="MobiDB-lite"/>
    </source>
</evidence>
<dbReference type="EMBL" id="JBHRWR010000002">
    <property type="protein sequence ID" value="MFC3572446.1"/>
    <property type="molecule type" value="Genomic_DNA"/>
</dbReference>
<gene>
    <name evidence="2" type="ORF">ACFOZ0_03935</name>
</gene>
<name>A0ABV7S7N0_9ACTN</name>
<evidence type="ECO:0000313" key="3">
    <source>
        <dbReference type="Proteomes" id="UP001595701"/>
    </source>
</evidence>
<feature type="compositionally biased region" description="Polar residues" evidence="1">
    <location>
        <begin position="9"/>
        <end position="22"/>
    </location>
</feature>
<accession>A0ABV7S7N0</accession>